<comment type="caution">
    <text evidence="1">The sequence shown here is derived from an EMBL/GenBank/DDBJ whole genome shotgun (WGS) entry which is preliminary data.</text>
</comment>
<protein>
    <recommendedName>
        <fullName evidence="3">Reverse transcriptase zinc-binding domain-containing protein</fullName>
    </recommendedName>
</protein>
<dbReference type="Proteomes" id="UP001280121">
    <property type="component" value="Unassembled WGS sequence"/>
</dbReference>
<accession>A0AAE0CW92</accession>
<dbReference type="PANTHER" id="PTHR36617:SF5">
    <property type="entry name" value="OS05G0421675 PROTEIN"/>
    <property type="match status" value="1"/>
</dbReference>
<dbReference type="PANTHER" id="PTHR36617">
    <property type="entry name" value="PROTEIN, PUTATIVE-RELATED"/>
    <property type="match status" value="1"/>
</dbReference>
<evidence type="ECO:0008006" key="3">
    <source>
        <dbReference type="Google" id="ProtNLM"/>
    </source>
</evidence>
<evidence type="ECO:0000313" key="1">
    <source>
        <dbReference type="EMBL" id="KAK2665801.1"/>
    </source>
</evidence>
<name>A0AAE0CW92_9ROSI</name>
<proteinExistence type="predicted"/>
<dbReference type="EMBL" id="JANJYI010000001">
    <property type="protein sequence ID" value="KAK2665801.1"/>
    <property type="molecule type" value="Genomic_DNA"/>
</dbReference>
<dbReference type="AlphaFoldDB" id="A0AAE0CW92"/>
<gene>
    <name evidence="1" type="ORF">Ddye_004375</name>
</gene>
<keyword evidence="2" id="KW-1185">Reference proteome</keyword>
<sequence>MEFWEGEAQLSSKAGHKSVIHKETFGIIIDLKLDRVGKPNRTLLDQTEANLEDQFIFSHSGNNDSRNAVHIHDEDSSKTQAYDSNSKKIFGWCRDIAKMPNKRRGGKKSYSSKFHSMKTRNSKSSKHVLDLTGEKQVDVPIVWNLENEIAKVIEKGVALGGIFNQRSEKEGPCPFRFYNSWIEDEELMIQAKKGWLGCKVTGPTTFILASKVKSSKIHLKNYIQVKKKANFSLQACEKRLDLVEKKDVSEGWIEVLRKGRYDILEELWKGIRKKEQIWRQKSRVQWLKEGDKNSKYFNCLANSRRRINYIGEITIDGCTFSDPSTVKEEIKDFPRISSRKFRGRDLLLKVVASLFAEGTVSKIMLKDGLKVVIGDGKRTNFWDVSTGEVGKLSEVCPRIFALAVKKQSVVHDFGFWDGPRWVWEVILWRTLFDWEKDQWRAFVSLLEGIHVHKSFNDILAWSFEQDGKFKVGYFRKMLEGSSQATLISHNIIWQGLCVEAKHQRVWNTLLLAVIWTIWEFRNQLIFRGIPTDLQKASDTVKFRDAWWVKHLGKGSKIPISTMLLNIRDNCSILKPRKCIQPMF</sequence>
<reference evidence="1" key="1">
    <citation type="journal article" date="2023" name="Plant J.">
        <title>Genome sequences and population genomics provide insights into the demographic history, inbreeding, and mutation load of two 'living fossil' tree species of Dipteronia.</title>
        <authorList>
            <person name="Feng Y."/>
            <person name="Comes H.P."/>
            <person name="Chen J."/>
            <person name="Zhu S."/>
            <person name="Lu R."/>
            <person name="Zhang X."/>
            <person name="Li P."/>
            <person name="Qiu J."/>
            <person name="Olsen K.M."/>
            <person name="Qiu Y."/>
        </authorList>
    </citation>
    <scope>NUCLEOTIDE SEQUENCE</scope>
    <source>
        <strain evidence="1">KIB01</strain>
    </source>
</reference>
<evidence type="ECO:0000313" key="2">
    <source>
        <dbReference type="Proteomes" id="UP001280121"/>
    </source>
</evidence>
<organism evidence="1 2">
    <name type="scientific">Dipteronia dyeriana</name>
    <dbReference type="NCBI Taxonomy" id="168575"/>
    <lineage>
        <taxon>Eukaryota</taxon>
        <taxon>Viridiplantae</taxon>
        <taxon>Streptophyta</taxon>
        <taxon>Embryophyta</taxon>
        <taxon>Tracheophyta</taxon>
        <taxon>Spermatophyta</taxon>
        <taxon>Magnoliopsida</taxon>
        <taxon>eudicotyledons</taxon>
        <taxon>Gunneridae</taxon>
        <taxon>Pentapetalae</taxon>
        <taxon>rosids</taxon>
        <taxon>malvids</taxon>
        <taxon>Sapindales</taxon>
        <taxon>Sapindaceae</taxon>
        <taxon>Hippocastanoideae</taxon>
        <taxon>Acereae</taxon>
        <taxon>Dipteronia</taxon>
    </lineage>
</organism>